<dbReference type="Proteomes" id="UP001732700">
    <property type="component" value="Chromosome 4D"/>
</dbReference>
<protein>
    <submittedName>
        <fullName evidence="1">Uncharacterized protein</fullName>
    </submittedName>
</protein>
<reference evidence="1" key="2">
    <citation type="submission" date="2025-09" db="UniProtKB">
        <authorList>
            <consortium name="EnsemblPlants"/>
        </authorList>
    </citation>
    <scope>IDENTIFICATION</scope>
</reference>
<dbReference type="EnsemblPlants" id="AVESA.00010b.r2.4DG0788720.1">
    <property type="protein sequence ID" value="AVESA.00010b.r2.4DG0788720.1.CDS.1"/>
    <property type="gene ID" value="AVESA.00010b.r2.4DG0788720"/>
</dbReference>
<organism evidence="1 2">
    <name type="scientific">Avena sativa</name>
    <name type="common">Oat</name>
    <dbReference type="NCBI Taxonomy" id="4498"/>
    <lineage>
        <taxon>Eukaryota</taxon>
        <taxon>Viridiplantae</taxon>
        <taxon>Streptophyta</taxon>
        <taxon>Embryophyta</taxon>
        <taxon>Tracheophyta</taxon>
        <taxon>Spermatophyta</taxon>
        <taxon>Magnoliopsida</taxon>
        <taxon>Liliopsida</taxon>
        <taxon>Poales</taxon>
        <taxon>Poaceae</taxon>
        <taxon>BOP clade</taxon>
        <taxon>Pooideae</taxon>
        <taxon>Poodae</taxon>
        <taxon>Poeae</taxon>
        <taxon>Poeae Chloroplast Group 1 (Aveneae type)</taxon>
        <taxon>Aveninae</taxon>
        <taxon>Avena</taxon>
    </lineage>
</organism>
<evidence type="ECO:0000313" key="1">
    <source>
        <dbReference type="EnsemblPlants" id="AVESA.00010b.r2.4DG0788720.1.CDS.1"/>
    </source>
</evidence>
<keyword evidence="2" id="KW-1185">Reference proteome</keyword>
<reference evidence="1" key="1">
    <citation type="submission" date="2021-05" db="EMBL/GenBank/DDBJ databases">
        <authorList>
            <person name="Scholz U."/>
            <person name="Mascher M."/>
            <person name="Fiebig A."/>
        </authorList>
    </citation>
    <scope>NUCLEOTIDE SEQUENCE [LARGE SCALE GENOMIC DNA]</scope>
</reference>
<name>A0ACD5XKR0_AVESA</name>
<sequence>MRPVLLELAAGCDVAAALADFARRRGVGVTVLCGRGAVAAITLRLSTSPTASAAVTLEGRLDVLSLSGTVLPSSNAAGQADDVPPPPFSVALAGGGGQVIGGTLAGVMTAAEGGMVVVAATFGNAEVHRLPAQDVGEGQGNDGRGSRQEEIPPPPAPATAAPPQLQLKQEQGAMVGASAAADVGHVAAYGGASGWSGGYPGQVGHYQQQHAEHEQMIPWGQFPDLGAPSHPSNYNYL</sequence>
<evidence type="ECO:0000313" key="2">
    <source>
        <dbReference type="Proteomes" id="UP001732700"/>
    </source>
</evidence>
<accession>A0ACD5XKR0</accession>
<proteinExistence type="predicted"/>